<dbReference type="EMBL" id="JSYL01000008">
    <property type="protein sequence ID" value="KIA88372.1"/>
    <property type="molecule type" value="Genomic_DNA"/>
</dbReference>
<sequence length="283" mass="32892">MKKIATIIVTYNGEKWIETCLDSVLKSSYNTDLFIVDNASTDGTLKMVNNFPLYLEKLRFNAGFGYANNVALKELLASNYDYFFLINQDVYLEVNVLEKLLSFAETHPEMGIVAPIQFDGKGEKIDTNFQQYINLSEEKENYFETSFCNAAAWLVSKSCLEMVGLFNPLFQHYGEDRNYCERAKYHQFKIAIVKETKVLHDRDQQMSTEKAIKLAKIKLLTIFLNPTKTKSESLTSGLINVFGISKYLFKKYRSYTSVFELMKEYLVLFKKRNELELEKNKQK</sequence>
<dbReference type="Pfam" id="PF00535">
    <property type="entry name" value="Glycos_transf_2"/>
    <property type="match status" value="1"/>
</dbReference>
<evidence type="ECO:0000313" key="6">
    <source>
        <dbReference type="Proteomes" id="UP000031473"/>
    </source>
</evidence>
<gene>
    <name evidence="5" type="ORF">OA86_11670</name>
</gene>
<comment type="similarity">
    <text evidence="1">Belongs to the glycosyltransferase 2 family.</text>
</comment>
<dbReference type="SUPFAM" id="SSF53448">
    <property type="entry name" value="Nucleotide-diphospho-sugar transferases"/>
    <property type="match status" value="1"/>
</dbReference>
<name>A0A0C1F589_9FLAO</name>
<dbReference type="Gene3D" id="3.90.550.10">
    <property type="entry name" value="Spore Coat Polysaccharide Biosynthesis Protein SpsA, Chain A"/>
    <property type="match status" value="1"/>
</dbReference>
<comment type="caution">
    <text evidence="5">The sequence shown here is derived from an EMBL/GenBank/DDBJ whole genome shotgun (WGS) entry which is preliminary data.</text>
</comment>
<evidence type="ECO:0000256" key="2">
    <source>
        <dbReference type="ARBA" id="ARBA00022676"/>
    </source>
</evidence>
<proteinExistence type="inferred from homology"/>
<dbReference type="GO" id="GO:0016757">
    <property type="term" value="F:glycosyltransferase activity"/>
    <property type="evidence" value="ECO:0007669"/>
    <property type="project" value="UniProtKB-KW"/>
</dbReference>
<organism evidence="5 6">
    <name type="scientific">Kaistella jeonii</name>
    <dbReference type="NCBI Taxonomy" id="266749"/>
    <lineage>
        <taxon>Bacteria</taxon>
        <taxon>Pseudomonadati</taxon>
        <taxon>Bacteroidota</taxon>
        <taxon>Flavobacteriia</taxon>
        <taxon>Flavobacteriales</taxon>
        <taxon>Weeksellaceae</taxon>
        <taxon>Chryseobacterium group</taxon>
        <taxon>Kaistella</taxon>
    </lineage>
</organism>
<reference evidence="5 6" key="1">
    <citation type="submission" date="2014-10" db="EMBL/GenBank/DDBJ databases">
        <title>Kaistella jeonii genome.</title>
        <authorList>
            <person name="Clayton J.T."/>
            <person name="Newman J.D."/>
        </authorList>
    </citation>
    <scope>NUCLEOTIDE SEQUENCE [LARGE SCALE GENOMIC DNA]</scope>
    <source>
        <strain evidence="5 6">DSM 17048</strain>
    </source>
</reference>
<accession>A0A0C1F589</accession>
<dbReference type="PANTHER" id="PTHR43179:SF12">
    <property type="entry name" value="GALACTOFURANOSYLTRANSFERASE GLFT2"/>
    <property type="match status" value="1"/>
</dbReference>
<evidence type="ECO:0000256" key="3">
    <source>
        <dbReference type="ARBA" id="ARBA00022679"/>
    </source>
</evidence>
<dbReference type="STRING" id="266749.SAMN05421876_11010"/>
<dbReference type="InterPro" id="IPR001173">
    <property type="entry name" value="Glyco_trans_2-like"/>
</dbReference>
<keyword evidence="6" id="KW-1185">Reference proteome</keyword>
<dbReference type="OrthoDB" id="9771846at2"/>
<keyword evidence="2" id="KW-0328">Glycosyltransferase</keyword>
<dbReference type="RefSeq" id="WP_039353372.1">
    <property type="nucleotide sequence ID" value="NZ_FOLA01000010.1"/>
</dbReference>
<dbReference type="Proteomes" id="UP000031473">
    <property type="component" value="Unassembled WGS sequence"/>
</dbReference>
<keyword evidence="3" id="KW-0808">Transferase</keyword>
<dbReference type="AlphaFoldDB" id="A0A0C1F589"/>
<protein>
    <recommendedName>
        <fullName evidence="4">Glycosyltransferase 2-like domain-containing protein</fullName>
    </recommendedName>
</protein>
<evidence type="ECO:0000259" key="4">
    <source>
        <dbReference type="Pfam" id="PF00535"/>
    </source>
</evidence>
<feature type="domain" description="Glycosyltransferase 2-like" evidence="4">
    <location>
        <begin position="7"/>
        <end position="158"/>
    </location>
</feature>
<dbReference type="InterPro" id="IPR029044">
    <property type="entry name" value="Nucleotide-diphossugar_trans"/>
</dbReference>
<dbReference type="PANTHER" id="PTHR43179">
    <property type="entry name" value="RHAMNOSYLTRANSFERASE WBBL"/>
    <property type="match status" value="1"/>
</dbReference>
<evidence type="ECO:0000313" key="5">
    <source>
        <dbReference type="EMBL" id="KIA88372.1"/>
    </source>
</evidence>
<evidence type="ECO:0000256" key="1">
    <source>
        <dbReference type="ARBA" id="ARBA00006739"/>
    </source>
</evidence>